<dbReference type="FunFam" id="3.30.160.60:FF:000018">
    <property type="entry name" value="Krueppel-like factor 15"/>
    <property type="match status" value="1"/>
</dbReference>
<evidence type="ECO:0000313" key="11">
    <source>
        <dbReference type="Proteomes" id="UP000215902"/>
    </source>
</evidence>
<sequence>MLLDACQSVEAPTATNVTVSDIDGFADWFDFDCRSSTTLPQSPLSSLENYFSGGSSRHSPESTGSVHSGLDASASDSVLSHSCQNFQLDSAAAWLSAVKAEDCDDDEHRSSMDSSDLSLLDLDFIIDHSVQQTAASVSKSQQQQQQRQFGYMFQHQPASGTCIINGRTSVTAAATVSLFAPSTQQAEEILRLQEKQKQQRKPQQQQQQCRRPRQPKSTPTASGRRTQQQQQPQLHICPEPSCAKAYSKSSHLKAHLRTHTGEKPYLCGWPGCGWRFARSDELTRHYRKHTGDRPFPCSLCGRAFSRSDHLALHMKKHQ</sequence>
<feature type="compositionally biased region" description="Polar residues" evidence="8">
    <location>
        <begin position="217"/>
        <end position="226"/>
    </location>
</feature>
<keyword evidence="11" id="KW-1185">Reference proteome</keyword>
<dbReference type="Gene3D" id="3.30.160.60">
    <property type="entry name" value="Classic Zinc Finger"/>
    <property type="match status" value="3"/>
</dbReference>
<dbReference type="PROSITE" id="PS50157">
    <property type="entry name" value="ZINC_FINGER_C2H2_2"/>
    <property type="match status" value="3"/>
</dbReference>
<keyword evidence="2" id="KW-0479">Metal-binding</keyword>
<evidence type="ECO:0000256" key="7">
    <source>
        <dbReference type="PROSITE-ProRule" id="PRU00042"/>
    </source>
</evidence>
<dbReference type="SUPFAM" id="SSF57667">
    <property type="entry name" value="beta-beta-alpha zinc fingers"/>
    <property type="match status" value="2"/>
</dbReference>
<dbReference type="InterPro" id="IPR036236">
    <property type="entry name" value="Znf_C2H2_sf"/>
</dbReference>
<comment type="caution">
    <text evidence="10">The sequence shown here is derived from an EMBL/GenBank/DDBJ whole genome shotgun (WGS) entry which is preliminary data.</text>
</comment>
<evidence type="ECO:0000259" key="9">
    <source>
        <dbReference type="PROSITE" id="PS50157"/>
    </source>
</evidence>
<dbReference type="GO" id="GO:0000981">
    <property type="term" value="F:DNA-binding transcription factor activity, RNA polymerase II-specific"/>
    <property type="evidence" value="ECO:0007669"/>
    <property type="project" value="TreeGrafter"/>
</dbReference>
<keyword evidence="6" id="KW-0539">Nucleus</keyword>
<feature type="region of interest" description="Disordered" evidence="8">
    <location>
        <begin position="194"/>
        <end position="234"/>
    </location>
</feature>
<reference evidence="10 11" key="1">
    <citation type="submission" date="2017-06" db="EMBL/GenBank/DDBJ databases">
        <title>A platform for efficient transgenesis in Macrostomum lignano, a flatworm model organism for stem cell research.</title>
        <authorList>
            <person name="Berezikov E."/>
        </authorList>
    </citation>
    <scope>NUCLEOTIDE SEQUENCE [LARGE SCALE GENOMIC DNA]</scope>
    <source>
        <strain evidence="10">DV1</strain>
        <tissue evidence="10">Whole organism</tissue>
    </source>
</reference>
<dbReference type="GO" id="GO:0008270">
    <property type="term" value="F:zinc ion binding"/>
    <property type="evidence" value="ECO:0007669"/>
    <property type="project" value="UniProtKB-KW"/>
</dbReference>
<dbReference type="FunFam" id="3.30.160.60:FF:000736">
    <property type="entry name" value="Zinc finger protein 423"/>
    <property type="match status" value="1"/>
</dbReference>
<keyword evidence="5" id="KW-0862">Zinc</keyword>
<feature type="domain" description="C2H2-type" evidence="9">
    <location>
        <begin position="295"/>
        <end position="318"/>
    </location>
</feature>
<dbReference type="STRING" id="282301.A0A267GS70"/>
<evidence type="ECO:0000256" key="8">
    <source>
        <dbReference type="SAM" id="MobiDB-lite"/>
    </source>
</evidence>
<evidence type="ECO:0000256" key="6">
    <source>
        <dbReference type="ARBA" id="ARBA00023242"/>
    </source>
</evidence>
<dbReference type="PROSITE" id="PS00028">
    <property type="entry name" value="ZINC_FINGER_C2H2_1"/>
    <property type="match status" value="3"/>
</dbReference>
<feature type="domain" description="C2H2-type" evidence="9">
    <location>
        <begin position="235"/>
        <end position="264"/>
    </location>
</feature>
<name>A0A267GS70_9PLAT</name>
<protein>
    <recommendedName>
        <fullName evidence="9">C2H2-type domain-containing protein</fullName>
    </recommendedName>
</protein>
<dbReference type="FunFam" id="3.30.160.60:FF:000072">
    <property type="entry name" value="zinc finger protein 143 isoform X1"/>
    <property type="match status" value="1"/>
</dbReference>
<feature type="region of interest" description="Disordered" evidence="8">
    <location>
        <begin position="50"/>
        <end position="69"/>
    </location>
</feature>
<accession>A0A267GS70</accession>
<evidence type="ECO:0000256" key="4">
    <source>
        <dbReference type="ARBA" id="ARBA00022771"/>
    </source>
</evidence>
<dbReference type="Proteomes" id="UP000215902">
    <property type="component" value="Unassembled WGS sequence"/>
</dbReference>
<feature type="compositionally biased region" description="Polar residues" evidence="8">
    <location>
        <begin position="50"/>
        <end position="66"/>
    </location>
</feature>
<evidence type="ECO:0000313" key="10">
    <source>
        <dbReference type="EMBL" id="PAA88142.1"/>
    </source>
</evidence>
<dbReference type="Pfam" id="PF00096">
    <property type="entry name" value="zf-C2H2"/>
    <property type="match status" value="3"/>
</dbReference>
<organism evidence="10 11">
    <name type="scientific">Macrostomum lignano</name>
    <dbReference type="NCBI Taxonomy" id="282301"/>
    <lineage>
        <taxon>Eukaryota</taxon>
        <taxon>Metazoa</taxon>
        <taxon>Spiralia</taxon>
        <taxon>Lophotrochozoa</taxon>
        <taxon>Platyhelminthes</taxon>
        <taxon>Rhabditophora</taxon>
        <taxon>Macrostomorpha</taxon>
        <taxon>Macrostomida</taxon>
        <taxon>Macrostomidae</taxon>
        <taxon>Macrostomum</taxon>
    </lineage>
</organism>
<keyword evidence="4 7" id="KW-0863">Zinc-finger</keyword>
<evidence type="ECO:0000256" key="2">
    <source>
        <dbReference type="ARBA" id="ARBA00022723"/>
    </source>
</evidence>
<dbReference type="AlphaFoldDB" id="A0A267GS70"/>
<dbReference type="GO" id="GO:0005634">
    <property type="term" value="C:nucleus"/>
    <property type="evidence" value="ECO:0007669"/>
    <property type="project" value="UniProtKB-SubCell"/>
</dbReference>
<dbReference type="EMBL" id="NIVC01000201">
    <property type="protein sequence ID" value="PAA88142.1"/>
    <property type="molecule type" value="Genomic_DNA"/>
</dbReference>
<evidence type="ECO:0000256" key="3">
    <source>
        <dbReference type="ARBA" id="ARBA00022737"/>
    </source>
</evidence>
<evidence type="ECO:0000256" key="1">
    <source>
        <dbReference type="ARBA" id="ARBA00004123"/>
    </source>
</evidence>
<dbReference type="PANTHER" id="PTHR23235:SF158">
    <property type="entry name" value="C2H2-TYPE DOMAIN-CONTAINING PROTEIN"/>
    <property type="match status" value="1"/>
</dbReference>
<dbReference type="OrthoDB" id="4748970at2759"/>
<keyword evidence="3" id="KW-0677">Repeat</keyword>
<dbReference type="PANTHER" id="PTHR23235">
    <property type="entry name" value="KRUEPPEL-LIKE TRANSCRIPTION FACTOR"/>
    <property type="match status" value="1"/>
</dbReference>
<comment type="subcellular location">
    <subcellularLocation>
        <location evidence="1">Nucleus</location>
    </subcellularLocation>
</comment>
<dbReference type="SMART" id="SM00355">
    <property type="entry name" value="ZnF_C2H2"/>
    <property type="match status" value="3"/>
</dbReference>
<feature type="domain" description="C2H2-type" evidence="9">
    <location>
        <begin position="265"/>
        <end position="294"/>
    </location>
</feature>
<gene>
    <name evidence="10" type="ORF">BOX15_Mlig018761g1</name>
</gene>
<dbReference type="InterPro" id="IPR013087">
    <property type="entry name" value="Znf_C2H2_type"/>
</dbReference>
<proteinExistence type="predicted"/>
<evidence type="ECO:0000256" key="5">
    <source>
        <dbReference type="ARBA" id="ARBA00022833"/>
    </source>
</evidence>
<dbReference type="GO" id="GO:0000978">
    <property type="term" value="F:RNA polymerase II cis-regulatory region sequence-specific DNA binding"/>
    <property type="evidence" value="ECO:0007669"/>
    <property type="project" value="TreeGrafter"/>
</dbReference>